<evidence type="ECO:0000256" key="1">
    <source>
        <dbReference type="SAM" id="MobiDB-lite"/>
    </source>
</evidence>
<organism evidence="2 3">
    <name type="scientific">Eumeta variegata</name>
    <name type="common">Bagworm moth</name>
    <name type="synonym">Eumeta japonica</name>
    <dbReference type="NCBI Taxonomy" id="151549"/>
    <lineage>
        <taxon>Eukaryota</taxon>
        <taxon>Metazoa</taxon>
        <taxon>Ecdysozoa</taxon>
        <taxon>Arthropoda</taxon>
        <taxon>Hexapoda</taxon>
        <taxon>Insecta</taxon>
        <taxon>Pterygota</taxon>
        <taxon>Neoptera</taxon>
        <taxon>Endopterygota</taxon>
        <taxon>Lepidoptera</taxon>
        <taxon>Glossata</taxon>
        <taxon>Ditrysia</taxon>
        <taxon>Tineoidea</taxon>
        <taxon>Psychidae</taxon>
        <taxon>Oiketicinae</taxon>
        <taxon>Eumeta</taxon>
    </lineage>
</organism>
<dbReference type="Proteomes" id="UP000299102">
    <property type="component" value="Unassembled WGS sequence"/>
</dbReference>
<evidence type="ECO:0000313" key="2">
    <source>
        <dbReference type="EMBL" id="GBP47940.1"/>
    </source>
</evidence>
<keyword evidence="3" id="KW-1185">Reference proteome</keyword>
<protein>
    <submittedName>
        <fullName evidence="2">Uncharacterized protein</fullName>
    </submittedName>
</protein>
<comment type="caution">
    <text evidence="2">The sequence shown here is derived from an EMBL/GenBank/DDBJ whole genome shotgun (WGS) entry which is preliminary data.</text>
</comment>
<proteinExistence type="predicted"/>
<dbReference type="EMBL" id="BGZK01000513">
    <property type="protein sequence ID" value="GBP47940.1"/>
    <property type="molecule type" value="Genomic_DNA"/>
</dbReference>
<sequence>MDTYRTVGSDESACKKGIDAARDRAQGTRDMKEESRRARRALSMPTAKKGKLYVRRTRALCDPRVFVRPPFRSKGRRTIIQHDFWGGRTKELRLPPAPYFYSVSENRLLIRCWEN</sequence>
<feature type="region of interest" description="Disordered" evidence="1">
    <location>
        <begin position="22"/>
        <end position="42"/>
    </location>
</feature>
<accession>A0A4C1WAN7</accession>
<dbReference type="AlphaFoldDB" id="A0A4C1WAN7"/>
<name>A0A4C1WAN7_EUMVA</name>
<feature type="compositionally biased region" description="Basic and acidic residues" evidence="1">
    <location>
        <begin position="22"/>
        <end position="36"/>
    </location>
</feature>
<reference evidence="2 3" key="1">
    <citation type="journal article" date="2019" name="Commun. Biol.">
        <title>The bagworm genome reveals a unique fibroin gene that provides high tensile strength.</title>
        <authorList>
            <person name="Kono N."/>
            <person name="Nakamura H."/>
            <person name="Ohtoshi R."/>
            <person name="Tomita M."/>
            <person name="Numata K."/>
            <person name="Arakawa K."/>
        </authorList>
    </citation>
    <scope>NUCLEOTIDE SEQUENCE [LARGE SCALE GENOMIC DNA]</scope>
</reference>
<gene>
    <name evidence="2" type="ORF">EVAR_31480_1</name>
</gene>
<evidence type="ECO:0000313" key="3">
    <source>
        <dbReference type="Proteomes" id="UP000299102"/>
    </source>
</evidence>